<feature type="coiled-coil region" evidence="1">
    <location>
        <begin position="82"/>
        <end position="161"/>
    </location>
</feature>
<comment type="caution">
    <text evidence="2">The sequence shown here is derived from an EMBL/GenBank/DDBJ whole genome shotgun (WGS) entry which is preliminary data.</text>
</comment>
<keyword evidence="3" id="KW-1185">Reference proteome</keyword>
<gene>
    <name evidence="2" type="ORF">LPB3_12475</name>
</gene>
<accession>A0A1B8TTF9</accession>
<keyword evidence="1" id="KW-0175">Coiled coil</keyword>
<evidence type="ECO:0000313" key="2">
    <source>
        <dbReference type="EMBL" id="OBY62943.1"/>
    </source>
</evidence>
<dbReference type="KEGG" id="pob:LPB03_12460"/>
<name>A0A1B8TTF9_9FLAO</name>
<evidence type="ECO:0000313" key="3">
    <source>
        <dbReference type="Proteomes" id="UP000092584"/>
    </source>
</evidence>
<evidence type="ECO:0008006" key="4">
    <source>
        <dbReference type="Google" id="ProtNLM"/>
    </source>
</evidence>
<dbReference type="PROSITE" id="PS51257">
    <property type="entry name" value="PROKAR_LIPOPROTEIN"/>
    <property type="match status" value="1"/>
</dbReference>
<sequence length="165" mass="19607">MKMMHKFIFTITLLFLTSCSFSSKKDRINRNLVDNKNISLLNIDEDQKIIIRKDYYGTYSFSSWNAYNVANTQIHQVKNLEYNSSVERIENLEKNISKLSSTIPDWLETNKVLKEIEDVKEEYATLLNEKDKSTKAIRENWEELSNEFDDLREELSETVKDYRTE</sequence>
<dbReference type="EMBL" id="LSFM01000023">
    <property type="protein sequence ID" value="OBY62943.1"/>
    <property type="molecule type" value="Genomic_DNA"/>
</dbReference>
<protein>
    <recommendedName>
        <fullName evidence="4">Lipoprotein</fullName>
    </recommendedName>
</protein>
<evidence type="ECO:0000256" key="1">
    <source>
        <dbReference type="SAM" id="Coils"/>
    </source>
</evidence>
<dbReference type="AlphaFoldDB" id="A0A1B8TTF9"/>
<organism evidence="2 3">
    <name type="scientific">Polaribacter vadi</name>
    <dbReference type="NCBI Taxonomy" id="1774273"/>
    <lineage>
        <taxon>Bacteria</taxon>
        <taxon>Pseudomonadati</taxon>
        <taxon>Bacteroidota</taxon>
        <taxon>Flavobacteriia</taxon>
        <taxon>Flavobacteriales</taxon>
        <taxon>Flavobacteriaceae</taxon>
    </lineage>
</organism>
<proteinExistence type="predicted"/>
<dbReference type="Proteomes" id="UP000092584">
    <property type="component" value="Unassembled WGS sequence"/>
</dbReference>
<reference evidence="3" key="1">
    <citation type="submission" date="2016-02" db="EMBL/GenBank/DDBJ databases">
        <authorList>
            <person name="Shin S.-K."/>
            <person name="Yi H."/>
            <person name="Kim E."/>
        </authorList>
    </citation>
    <scope>NUCLEOTIDE SEQUENCE [LARGE SCALE GENOMIC DNA]</scope>
    <source>
        <strain evidence="3">LPB0003</strain>
    </source>
</reference>